<accession>A0ABR5IQK2</accession>
<dbReference type="Proteomes" id="UP000037020">
    <property type="component" value="Unassembled WGS sequence"/>
</dbReference>
<name>A0ABR5IQK2_9ACTN</name>
<evidence type="ECO:0000313" key="2">
    <source>
        <dbReference type="Proteomes" id="UP000037020"/>
    </source>
</evidence>
<keyword evidence="2" id="KW-1185">Reference proteome</keyword>
<evidence type="ECO:0000313" key="1">
    <source>
        <dbReference type="EMBL" id="KOG31049.1"/>
    </source>
</evidence>
<organism evidence="1 2">
    <name type="scientific">Streptomyces varsoviensis</name>
    <dbReference type="NCBI Taxonomy" id="67373"/>
    <lineage>
        <taxon>Bacteria</taxon>
        <taxon>Bacillati</taxon>
        <taxon>Actinomycetota</taxon>
        <taxon>Actinomycetes</taxon>
        <taxon>Kitasatosporales</taxon>
        <taxon>Streptomycetaceae</taxon>
        <taxon>Streptomyces</taxon>
    </lineage>
</organism>
<protein>
    <submittedName>
        <fullName evidence="1">Uncharacterized protein</fullName>
    </submittedName>
</protein>
<dbReference type="EMBL" id="LGUT01004844">
    <property type="protein sequence ID" value="KOG31049.1"/>
    <property type="molecule type" value="Genomic_DNA"/>
</dbReference>
<feature type="non-terminal residue" evidence="1">
    <location>
        <position position="90"/>
    </location>
</feature>
<sequence length="90" mass="9562">EPTEALAAVLGPPGADMDNQISLQLALICGDSTQPRDLSWYRRGIEASRATAPLYGPLFKGVTPCAYWPNKPLEAPVLTGNDVPGLIVQS</sequence>
<feature type="non-terminal residue" evidence="1">
    <location>
        <position position="1"/>
    </location>
</feature>
<proteinExistence type="predicted"/>
<comment type="caution">
    <text evidence="1">The sequence shown here is derived from an EMBL/GenBank/DDBJ whole genome shotgun (WGS) entry which is preliminary data.</text>
</comment>
<reference evidence="1 2" key="1">
    <citation type="submission" date="2015-07" db="EMBL/GenBank/DDBJ databases">
        <authorList>
            <person name="Ju K.-S."/>
            <person name="Doroghazi J.R."/>
            <person name="Metcalf W.W."/>
        </authorList>
    </citation>
    <scope>NUCLEOTIDE SEQUENCE [LARGE SCALE GENOMIC DNA]</scope>
    <source>
        <strain evidence="1 2">NRRL B-3589</strain>
    </source>
</reference>
<gene>
    <name evidence="1" type="ORF">ADK38_48075</name>
</gene>